<sequence length="164" mass="17950">MTGEKTRVLIAEAEKHVEIVRCGNPRHTNFAAGCPECGTFCEWCGDEWPCLPRRLADALSALTVPDGDARERLADLLEELDGTDFMDVADAILAAFPVLGAAAPEWEWEYAVRWIQTPGQPITDIGADEADVRALVEMQEGWCEGVRRQAAPWEPLPVGGETDG</sequence>
<dbReference type="RefSeq" id="WP_208046328.1">
    <property type="nucleotide sequence ID" value="NZ_JAGDYL010000019.1"/>
</dbReference>
<dbReference type="EMBL" id="JAGDYL010000019">
    <property type="protein sequence ID" value="MBO1805858.1"/>
    <property type="molecule type" value="Genomic_DNA"/>
</dbReference>
<protein>
    <submittedName>
        <fullName evidence="1">Uncharacterized protein</fullName>
    </submittedName>
</protein>
<gene>
    <name evidence="1" type="ORF">J4H91_11110</name>
</gene>
<reference evidence="1" key="1">
    <citation type="submission" date="2021-03" db="EMBL/GenBank/DDBJ databases">
        <title>Leucobacter chromiisoli sp. nov., isolated from chromium-containing soil of chemical plant.</title>
        <authorList>
            <person name="Xu Z."/>
        </authorList>
    </citation>
    <scope>NUCLEOTIDE SEQUENCE</scope>
    <source>
        <strain evidence="1">A2</strain>
    </source>
</reference>
<keyword evidence="2" id="KW-1185">Reference proteome</keyword>
<dbReference type="Proteomes" id="UP000664398">
    <property type="component" value="Unassembled WGS sequence"/>
</dbReference>
<evidence type="ECO:0000313" key="1">
    <source>
        <dbReference type="EMBL" id="MBO1805858.1"/>
    </source>
</evidence>
<name>A0A939LZM0_9MICO</name>
<dbReference type="AlphaFoldDB" id="A0A939LZM0"/>
<proteinExistence type="predicted"/>
<comment type="caution">
    <text evidence="1">The sequence shown here is derived from an EMBL/GenBank/DDBJ whole genome shotgun (WGS) entry which is preliminary data.</text>
</comment>
<organism evidence="1 2">
    <name type="scientific">Leucobacter ruminantium</name>
    <dbReference type="NCBI Taxonomy" id="1289170"/>
    <lineage>
        <taxon>Bacteria</taxon>
        <taxon>Bacillati</taxon>
        <taxon>Actinomycetota</taxon>
        <taxon>Actinomycetes</taxon>
        <taxon>Micrococcales</taxon>
        <taxon>Microbacteriaceae</taxon>
        <taxon>Leucobacter</taxon>
    </lineage>
</organism>
<evidence type="ECO:0000313" key="2">
    <source>
        <dbReference type="Proteomes" id="UP000664398"/>
    </source>
</evidence>
<accession>A0A939LZM0</accession>